<dbReference type="InterPro" id="IPR029063">
    <property type="entry name" value="SAM-dependent_MTases_sf"/>
</dbReference>
<dbReference type="InterPro" id="IPR013691">
    <property type="entry name" value="MeTrfase_14"/>
</dbReference>
<dbReference type="AlphaFoldDB" id="A0A2M8R3E6"/>
<dbReference type="SUPFAM" id="SSF53335">
    <property type="entry name" value="S-adenosyl-L-methionine-dependent methyltransferases"/>
    <property type="match status" value="1"/>
</dbReference>
<keyword evidence="3" id="KW-0489">Methyltransferase</keyword>
<feature type="domain" description="Methyltransferase putative zinc binding" evidence="1">
    <location>
        <begin position="21"/>
        <end position="80"/>
    </location>
</feature>
<name>A0A2M8R3E6_9BRAD</name>
<proteinExistence type="predicted"/>
<evidence type="ECO:0000313" key="3">
    <source>
        <dbReference type="EMBL" id="PJG52325.1"/>
    </source>
</evidence>
<dbReference type="OrthoDB" id="9815644at2"/>
<organism evidence="3 4">
    <name type="scientific">Bradyrhizobium forestalis</name>
    <dbReference type="NCBI Taxonomy" id="1419263"/>
    <lineage>
        <taxon>Bacteria</taxon>
        <taxon>Pseudomonadati</taxon>
        <taxon>Pseudomonadota</taxon>
        <taxon>Alphaproteobacteria</taxon>
        <taxon>Hyphomicrobiales</taxon>
        <taxon>Nitrobacteraceae</taxon>
        <taxon>Bradyrhizobium</taxon>
    </lineage>
</organism>
<keyword evidence="4" id="KW-1185">Reference proteome</keyword>
<dbReference type="Pfam" id="PF08421">
    <property type="entry name" value="Methyltransf_13"/>
    <property type="match status" value="1"/>
</dbReference>
<sequence>MARDADSQLFLQRAKAVTDHCRLCHSTNLRPVIDLGLMPIAHRLRHSRNEQEERYPFEVLACGECGLPQIVKPIDPDILYRQFNYNFSSWKPEPHQVDELDTIAKFSKHQSVFEIGCNDGLFMDRLRERGAKVLVGVEPNPVSGKIARERGIKVYSDMISPALCHDAVAQAGKFDLVVSRQVLEHIVDFENFFDCVKIALREDGLLFIDVPDFAPGSTAGDLSVLWEEHVSYFTEPTLLALLARHGFEAVSVKKYNFSGGSLAIAARRAAGDVTPPPTPSGVGEKFGQRAREYGARLRPILAKARANGAEIAIYGAGCRACTFTNAHELADLVDLSVDDQKERQGLFLPGTGIPIRSPDDLAGKSNPLVCLLAVNQENEAKVSSRLRENVKRPLHIVSIFAPSDIWSELDRLEAAAGSRHG</sequence>
<evidence type="ECO:0000313" key="4">
    <source>
        <dbReference type="Proteomes" id="UP000231194"/>
    </source>
</evidence>
<dbReference type="EMBL" id="PGVG01000026">
    <property type="protein sequence ID" value="PJG52325.1"/>
    <property type="molecule type" value="Genomic_DNA"/>
</dbReference>
<protein>
    <submittedName>
        <fullName evidence="3">D-mycarose 3-C-methyltransferase</fullName>
    </submittedName>
</protein>
<dbReference type="Pfam" id="PF13489">
    <property type="entry name" value="Methyltransf_23"/>
    <property type="match status" value="1"/>
</dbReference>
<reference evidence="3 4" key="1">
    <citation type="submission" date="2017-11" db="EMBL/GenBank/DDBJ databases">
        <title>Bradyrhizobium forestalis sp. nov., an efficient nitrogen-fixing bacterium isolated from nodules of forest legume species in the Amazon.</title>
        <authorList>
            <person name="Costa E.M."/>
            <person name="Guimaraes A."/>
            <person name="Carvalho T.S."/>
            <person name="Rodrigues T.L."/>
            <person name="Ribeiro P.R.A."/>
            <person name="Lebbe L."/>
            <person name="Willems A."/>
            <person name="Moreira F.M.S."/>
        </authorList>
    </citation>
    <scope>NUCLEOTIDE SEQUENCE [LARGE SCALE GENOMIC DNA]</scope>
    <source>
        <strain evidence="3 4">INPA54B</strain>
    </source>
</reference>
<dbReference type="GO" id="GO:0032259">
    <property type="term" value="P:methylation"/>
    <property type="evidence" value="ECO:0007669"/>
    <property type="project" value="UniProtKB-KW"/>
</dbReference>
<comment type="caution">
    <text evidence="3">The sequence shown here is derived from an EMBL/GenBank/DDBJ whole genome shotgun (WGS) entry which is preliminary data.</text>
</comment>
<gene>
    <name evidence="3" type="ORF">CVM73_26740</name>
</gene>
<dbReference type="InterPro" id="IPR013630">
    <property type="entry name" value="Methyltransf_Zn-bd_dom_put"/>
</dbReference>
<dbReference type="GO" id="GO:0008168">
    <property type="term" value="F:methyltransferase activity"/>
    <property type="evidence" value="ECO:0007669"/>
    <property type="project" value="UniProtKB-KW"/>
</dbReference>
<evidence type="ECO:0000259" key="2">
    <source>
        <dbReference type="Pfam" id="PF08484"/>
    </source>
</evidence>
<accession>A0A2M8R3E6</accession>
<feature type="domain" description="C-methyltransferase" evidence="2">
    <location>
        <begin position="284"/>
        <end position="379"/>
    </location>
</feature>
<evidence type="ECO:0000259" key="1">
    <source>
        <dbReference type="Pfam" id="PF08421"/>
    </source>
</evidence>
<dbReference type="Gene3D" id="3.40.50.720">
    <property type="entry name" value="NAD(P)-binding Rossmann-like Domain"/>
    <property type="match status" value="1"/>
</dbReference>
<dbReference type="PANTHER" id="PTHR43861">
    <property type="entry name" value="TRANS-ACONITATE 2-METHYLTRANSFERASE-RELATED"/>
    <property type="match status" value="1"/>
</dbReference>
<dbReference type="Proteomes" id="UP000231194">
    <property type="component" value="Unassembled WGS sequence"/>
</dbReference>
<dbReference type="CDD" id="cd02440">
    <property type="entry name" value="AdoMet_MTases"/>
    <property type="match status" value="1"/>
</dbReference>
<dbReference type="InterPro" id="IPR038576">
    <property type="entry name" value="Methyltransf_Zn-bd_dom_put_sf"/>
</dbReference>
<dbReference type="Gene3D" id="6.20.50.110">
    <property type="entry name" value="Methyltransferase, zinc-binding domain"/>
    <property type="match status" value="1"/>
</dbReference>
<keyword evidence="3" id="KW-0808">Transferase</keyword>
<dbReference type="PANTHER" id="PTHR43861:SF5">
    <property type="entry name" value="BLL5978 PROTEIN"/>
    <property type="match status" value="1"/>
</dbReference>
<dbReference type="Gene3D" id="3.40.50.150">
    <property type="entry name" value="Vaccinia Virus protein VP39"/>
    <property type="match status" value="1"/>
</dbReference>
<dbReference type="Pfam" id="PF08484">
    <property type="entry name" value="Methyltransf_14"/>
    <property type="match status" value="1"/>
</dbReference>